<evidence type="ECO:0000259" key="1">
    <source>
        <dbReference type="PROSITE" id="PS50878"/>
    </source>
</evidence>
<protein>
    <submittedName>
        <fullName evidence="2">Jg25741 protein</fullName>
    </submittedName>
</protein>
<dbReference type="EMBL" id="CAKXAJ010006036">
    <property type="protein sequence ID" value="CAH2209478.1"/>
    <property type="molecule type" value="Genomic_DNA"/>
</dbReference>
<evidence type="ECO:0000313" key="3">
    <source>
        <dbReference type="Proteomes" id="UP000838756"/>
    </source>
</evidence>
<sequence length="344" mass="39436">MKDINIPPKLISLTRMTLEKTDCRIKIQADLSDSFLVNDGLRQGDALSCLLFNIVLDKCMQASKIEKDGTIFYKSVQVLGYADDLDIVSRSRQALNNAYLALESATQAAGMCVNQDKTKYMPVLSVQKTPLEESIKIGTNTFATVRDFVYLGSLVTADNEISSEINRRITSANKCYFGLLPYLRSKILSRSLKILVYKTLLRPILTYGAECWVLSKKDENSLLIFERKVLRRVFGAMQDNGFWRIRYNHELYELFKEPNVVRTIKLLRMQWAGHVQRMEGTRAPKRLMEGTLEGRRSRGRPRGRWSDGVERDMRVLGVRSWKEAASDRLKWKNMLDQAKAHPGL</sequence>
<dbReference type="InterPro" id="IPR000477">
    <property type="entry name" value="RT_dom"/>
</dbReference>
<name>A0A8S4QGV7_9NEOP</name>
<dbReference type="PANTHER" id="PTHR47027:SF29">
    <property type="entry name" value="C2H2-TYPE DOMAIN-CONTAINING PROTEIN"/>
    <property type="match status" value="1"/>
</dbReference>
<dbReference type="Pfam" id="PF00078">
    <property type="entry name" value="RVT_1"/>
    <property type="match status" value="1"/>
</dbReference>
<dbReference type="OrthoDB" id="8197512at2759"/>
<dbReference type="PANTHER" id="PTHR47027">
    <property type="entry name" value="REVERSE TRANSCRIPTASE DOMAIN-CONTAINING PROTEIN"/>
    <property type="match status" value="1"/>
</dbReference>
<gene>
    <name evidence="2" type="primary">jg25741</name>
    <name evidence="2" type="ORF">PAEG_LOCUS1876</name>
</gene>
<keyword evidence="3" id="KW-1185">Reference proteome</keyword>
<dbReference type="SUPFAM" id="SSF56672">
    <property type="entry name" value="DNA/RNA polymerases"/>
    <property type="match status" value="1"/>
</dbReference>
<dbReference type="Proteomes" id="UP000838756">
    <property type="component" value="Unassembled WGS sequence"/>
</dbReference>
<dbReference type="PROSITE" id="PS50878">
    <property type="entry name" value="RT_POL"/>
    <property type="match status" value="1"/>
</dbReference>
<dbReference type="AlphaFoldDB" id="A0A8S4QGV7"/>
<dbReference type="InterPro" id="IPR043502">
    <property type="entry name" value="DNA/RNA_pol_sf"/>
</dbReference>
<comment type="caution">
    <text evidence="2">The sequence shown here is derived from an EMBL/GenBank/DDBJ whole genome shotgun (WGS) entry which is preliminary data.</text>
</comment>
<dbReference type="GO" id="GO:0071897">
    <property type="term" value="P:DNA biosynthetic process"/>
    <property type="evidence" value="ECO:0007669"/>
    <property type="project" value="UniProtKB-ARBA"/>
</dbReference>
<feature type="domain" description="Reverse transcriptase" evidence="1">
    <location>
        <begin position="1"/>
        <end position="155"/>
    </location>
</feature>
<evidence type="ECO:0000313" key="2">
    <source>
        <dbReference type="EMBL" id="CAH2209478.1"/>
    </source>
</evidence>
<accession>A0A8S4QGV7</accession>
<reference evidence="2" key="1">
    <citation type="submission" date="2022-03" db="EMBL/GenBank/DDBJ databases">
        <authorList>
            <person name="Lindestad O."/>
        </authorList>
    </citation>
    <scope>NUCLEOTIDE SEQUENCE</scope>
</reference>
<proteinExistence type="predicted"/>
<organism evidence="2 3">
    <name type="scientific">Pararge aegeria aegeria</name>
    <dbReference type="NCBI Taxonomy" id="348720"/>
    <lineage>
        <taxon>Eukaryota</taxon>
        <taxon>Metazoa</taxon>
        <taxon>Ecdysozoa</taxon>
        <taxon>Arthropoda</taxon>
        <taxon>Hexapoda</taxon>
        <taxon>Insecta</taxon>
        <taxon>Pterygota</taxon>
        <taxon>Neoptera</taxon>
        <taxon>Endopterygota</taxon>
        <taxon>Lepidoptera</taxon>
        <taxon>Glossata</taxon>
        <taxon>Ditrysia</taxon>
        <taxon>Papilionoidea</taxon>
        <taxon>Nymphalidae</taxon>
        <taxon>Satyrinae</taxon>
        <taxon>Satyrini</taxon>
        <taxon>Parargina</taxon>
        <taxon>Pararge</taxon>
    </lineage>
</organism>